<gene>
    <name evidence="2" type="ORF">HZF10_10685</name>
</gene>
<evidence type="ECO:0000313" key="2">
    <source>
        <dbReference type="EMBL" id="NYA71389.1"/>
    </source>
</evidence>
<dbReference type="AlphaFoldDB" id="A0A7Y9C6F4"/>
<reference evidence="2 3" key="1">
    <citation type="submission" date="2020-07" db="EMBL/GenBank/DDBJ databases">
        <authorList>
            <person name="Sun Q."/>
        </authorList>
    </citation>
    <scope>NUCLEOTIDE SEQUENCE [LARGE SCALE GENOMIC DNA]</scope>
    <source>
        <strain evidence="2 3">MAH-1</strain>
    </source>
</reference>
<dbReference type="EMBL" id="JACBJI010000004">
    <property type="protein sequence ID" value="NYA71389.1"/>
    <property type="molecule type" value="Genomic_DNA"/>
</dbReference>
<name>A0A7Y9C6F4_9FLAO</name>
<proteinExistence type="predicted"/>
<dbReference type="Proteomes" id="UP000535020">
    <property type="component" value="Unassembled WGS sequence"/>
</dbReference>
<protein>
    <recommendedName>
        <fullName evidence="4">GLPGLI family protein</fullName>
    </recommendedName>
</protein>
<keyword evidence="3" id="KW-1185">Reference proteome</keyword>
<keyword evidence="1" id="KW-0732">Signal</keyword>
<dbReference type="RefSeq" id="WP_176006200.1">
    <property type="nucleotide sequence ID" value="NZ_JABWMI010000011.1"/>
</dbReference>
<feature type="chain" id="PRO_5031503562" description="GLPGLI family protein" evidence="1">
    <location>
        <begin position="19"/>
        <end position="203"/>
    </location>
</feature>
<evidence type="ECO:0000313" key="3">
    <source>
        <dbReference type="Proteomes" id="UP000535020"/>
    </source>
</evidence>
<accession>A0A7Y9C6F4</accession>
<feature type="signal peptide" evidence="1">
    <location>
        <begin position="1"/>
        <end position="18"/>
    </location>
</feature>
<evidence type="ECO:0008006" key="4">
    <source>
        <dbReference type="Google" id="ProtNLM"/>
    </source>
</evidence>
<sequence>MKKSLLAAVFFITAFASAQKMELKSGDLAVLKNEKEVNVEFNFSNVKLMKENKSEAEYVADRQAELNGKAKGNGDIWKKKWEAAPEGIWKPKFLELINTVLTKEDKNATFQEGLSSAKYTLIVDVDWIFPGWDVYMMKQPAKVTTTLKVVESSNKSKVLAEVTSENAPGDQWGNNFSNESRIGEGFAKTGKSFAKLLLKKAYK</sequence>
<organism evidence="2 3">
    <name type="scientific">Flavobacterium agri</name>
    <dbReference type="NCBI Taxonomy" id="2743471"/>
    <lineage>
        <taxon>Bacteria</taxon>
        <taxon>Pseudomonadati</taxon>
        <taxon>Bacteroidota</taxon>
        <taxon>Flavobacteriia</taxon>
        <taxon>Flavobacteriales</taxon>
        <taxon>Flavobacteriaceae</taxon>
        <taxon>Flavobacterium</taxon>
    </lineage>
</organism>
<evidence type="ECO:0000256" key="1">
    <source>
        <dbReference type="SAM" id="SignalP"/>
    </source>
</evidence>
<comment type="caution">
    <text evidence="2">The sequence shown here is derived from an EMBL/GenBank/DDBJ whole genome shotgun (WGS) entry which is preliminary data.</text>
</comment>